<dbReference type="PANTHER" id="PTHR46401">
    <property type="entry name" value="GLYCOSYLTRANSFERASE WBBK-RELATED"/>
    <property type="match status" value="1"/>
</dbReference>
<evidence type="ECO:0000313" key="3">
    <source>
        <dbReference type="Proteomes" id="UP001164794"/>
    </source>
</evidence>
<dbReference type="PANTHER" id="PTHR46401:SF2">
    <property type="entry name" value="GLYCOSYLTRANSFERASE WBBK-RELATED"/>
    <property type="match status" value="1"/>
</dbReference>
<gene>
    <name evidence="2" type="ORF">NB645_06640</name>
</gene>
<evidence type="ECO:0000256" key="1">
    <source>
        <dbReference type="ARBA" id="ARBA00022679"/>
    </source>
</evidence>
<proteinExistence type="predicted"/>
<dbReference type="Proteomes" id="UP001164794">
    <property type="component" value="Chromosome"/>
</dbReference>
<accession>A0ABY7JJQ3</accession>
<reference evidence="2" key="1">
    <citation type="journal article" date="2022" name="Front. Microbiol.">
        <title>New perspectives on an old grouping: The genomic and phenotypic variability of Oxalobacter formigenes and the implications for calcium oxalate stone prevention.</title>
        <authorList>
            <person name="Chmiel J.A."/>
            <person name="Carr C."/>
            <person name="Stuivenberg G.A."/>
            <person name="Venema R."/>
            <person name="Chanyi R.M."/>
            <person name="Al K.F."/>
            <person name="Giguere D."/>
            <person name="Say H."/>
            <person name="Akouris P.P."/>
            <person name="Dominguez Romero S.A."/>
            <person name="Kwong A."/>
            <person name="Tai V."/>
            <person name="Koval S.F."/>
            <person name="Razvi H."/>
            <person name="Bjazevic J."/>
            <person name="Burton J.P."/>
        </authorList>
    </citation>
    <scope>NUCLEOTIDE SEQUENCE</scope>
    <source>
        <strain evidence="2">HOxNP-1</strain>
    </source>
</reference>
<dbReference type="Gene3D" id="3.40.50.2000">
    <property type="entry name" value="Glycogen Phosphorylase B"/>
    <property type="match status" value="1"/>
</dbReference>
<organism evidence="2 3">
    <name type="scientific">Oxalobacter aliiformigenes</name>
    <dbReference type="NCBI Taxonomy" id="2946593"/>
    <lineage>
        <taxon>Bacteria</taxon>
        <taxon>Pseudomonadati</taxon>
        <taxon>Pseudomonadota</taxon>
        <taxon>Betaproteobacteria</taxon>
        <taxon>Burkholderiales</taxon>
        <taxon>Oxalobacteraceae</taxon>
        <taxon>Oxalobacter</taxon>
    </lineage>
</organism>
<dbReference type="EMBL" id="CP098248">
    <property type="protein sequence ID" value="WAV96510.1"/>
    <property type="molecule type" value="Genomic_DNA"/>
</dbReference>
<name>A0ABY7JJQ3_9BURK</name>
<keyword evidence="1" id="KW-0808">Transferase</keyword>
<protein>
    <submittedName>
        <fullName evidence="2">Glycosyltransferase</fullName>
    </submittedName>
</protein>
<evidence type="ECO:0000313" key="2">
    <source>
        <dbReference type="EMBL" id="WAV96510.1"/>
    </source>
</evidence>
<dbReference type="RefSeq" id="WP_269263988.1">
    <property type="nucleotide sequence ID" value="NZ_CP098248.1"/>
</dbReference>
<sequence length="386" mass="43450">MFPIAANSFVFVIDNDFFLVHHGCRRMVFMIASSLKNLKKDVTFLFLSGSSQKEYHISDGFIKNNGFSKNFLVGTSKDEIRNKLSRNPNVFFDVPVIDREMIMVTDFDKNEKYDVCIYGGPWLFRSVMDLPSAESYYCIAHDIVPNRNYFSEPEVAGLRDFAFRHKEGYCFFATNGNGLLAVTKETCFSLIQYGFASTEAVHTLPIMLPPGFEEVLSKPGKPNGSGILLAAPFDPRKGMALMPDLLNASGVKKLTIFGRPRCSHDALLKWFDDVNINDISWWMDVGFDKQVELYSSAKLVLFPSLQEGLGLPILEAMSCGTPILVQDIAPTNALVPVRDVLALNFDESIAMICSRLAEDENPGFYKKHLKNLLNVSAKRYSFFNEE</sequence>
<keyword evidence="3" id="KW-1185">Reference proteome</keyword>
<dbReference type="SUPFAM" id="SSF53756">
    <property type="entry name" value="UDP-Glycosyltransferase/glycogen phosphorylase"/>
    <property type="match status" value="1"/>
</dbReference>
<dbReference type="Pfam" id="PF13692">
    <property type="entry name" value="Glyco_trans_1_4"/>
    <property type="match status" value="1"/>
</dbReference>